<keyword evidence="2" id="KW-0645">Protease</keyword>
<feature type="chain" id="PRO_5020519039" evidence="6">
    <location>
        <begin position="33"/>
        <end position="358"/>
    </location>
</feature>
<keyword evidence="3" id="KW-0378">Hydrolase</keyword>
<evidence type="ECO:0000256" key="5">
    <source>
        <dbReference type="SAM" id="Coils"/>
    </source>
</evidence>
<evidence type="ECO:0000313" key="8">
    <source>
        <dbReference type="EMBL" id="TBT94722.1"/>
    </source>
</evidence>
<evidence type="ECO:0000256" key="3">
    <source>
        <dbReference type="ARBA" id="ARBA00022801"/>
    </source>
</evidence>
<feature type="signal peptide" evidence="6">
    <location>
        <begin position="1"/>
        <end position="32"/>
    </location>
</feature>
<keyword evidence="4" id="KW-0788">Thiol protease</keyword>
<dbReference type="SUPFAM" id="SSF54001">
    <property type="entry name" value="Cysteine proteinases"/>
    <property type="match status" value="1"/>
</dbReference>
<dbReference type="OrthoDB" id="5177647at2"/>
<dbReference type="EMBL" id="SDMR01000010">
    <property type="protein sequence ID" value="TBT94722.1"/>
    <property type="molecule type" value="Genomic_DNA"/>
</dbReference>
<keyword evidence="6" id="KW-0732">Signal</keyword>
<reference evidence="8 9" key="1">
    <citation type="submission" date="2019-01" db="EMBL/GenBank/DDBJ databases">
        <title>Lactibacter flavus gen. nov., sp. nov., a novel bacterium of the family Propionibacteriaceae isolated from raw milk and dairy products.</title>
        <authorList>
            <person name="Huptas C."/>
            <person name="Wenning M."/>
            <person name="Breitenwieser F."/>
            <person name="Doll E."/>
            <person name="Von Neubeck M."/>
            <person name="Busse H.-J."/>
            <person name="Scherer S."/>
        </authorList>
    </citation>
    <scope>NUCLEOTIDE SEQUENCE [LARGE SCALE GENOMIC DNA]</scope>
    <source>
        <strain evidence="8 9">DSM 22130</strain>
    </source>
</reference>
<dbReference type="PROSITE" id="PS51935">
    <property type="entry name" value="NLPC_P60"/>
    <property type="match status" value="1"/>
</dbReference>
<dbReference type="RefSeq" id="WP_131172227.1">
    <property type="nucleotide sequence ID" value="NZ_FXTL01000010.1"/>
</dbReference>
<evidence type="ECO:0000259" key="7">
    <source>
        <dbReference type="PROSITE" id="PS51935"/>
    </source>
</evidence>
<keyword evidence="5" id="KW-0175">Coiled coil</keyword>
<dbReference type="PANTHER" id="PTHR47053">
    <property type="entry name" value="MUREIN DD-ENDOPEPTIDASE MEPH-RELATED"/>
    <property type="match status" value="1"/>
</dbReference>
<dbReference type="AlphaFoldDB" id="A0A4Q9KJT1"/>
<dbReference type="PANTHER" id="PTHR47053:SF1">
    <property type="entry name" value="MUREIN DD-ENDOPEPTIDASE MEPH-RELATED"/>
    <property type="match status" value="1"/>
</dbReference>
<organism evidence="8 9">
    <name type="scientific">Propioniciclava tarda</name>
    <dbReference type="NCBI Taxonomy" id="433330"/>
    <lineage>
        <taxon>Bacteria</taxon>
        <taxon>Bacillati</taxon>
        <taxon>Actinomycetota</taxon>
        <taxon>Actinomycetes</taxon>
        <taxon>Propionibacteriales</taxon>
        <taxon>Propionibacteriaceae</taxon>
        <taxon>Propioniciclava</taxon>
    </lineage>
</organism>
<feature type="domain" description="NlpC/P60" evidence="7">
    <location>
        <begin position="240"/>
        <end position="358"/>
    </location>
</feature>
<evidence type="ECO:0000256" key="6">
    <source>
        <dbReference type="SAM" id="SignalP"/>
    </source>
</evidence>
<dbReference type="GO" id="GO:0006508">
    <property type="term" value="P:proteolysis"/>
    <property type="evidence" value="ECO:0007669"/>
    <property type="project" value="UniProtKB-KW"/>
</dbReference>
<keyword evidence="9" id="KW-1185">Reference proteome</keyword>
<comment type="similarity">
    <text evidence="1">Belongs to the peptidase C40 family.</text>
</comment>
<dbReference type="Proteomes" id="UP000291933">
    <property type="component" value="Unassembled WGS sequence"/>
</dbReference>
<name>A0A4Q9KJT1_PROTD</name>
<protein>
    <submittedName>
        <fullName evidence="8">NlpC/P60 family protein</fullName>
    </submittedName>
</protein>
<dbReference type="InterPro" id="IPR038765">
    <property type="entry name" value="Papain-like_cys_pep_sf"/>
</dbReference>
<dbReference type="Pfam" id="PF00877">
    <property type="entry name" value="NLPC_P60"/>
    <property type="match status" value="1"/>
</dbReference>
<accession>A0A4Q9KJT1</accession>
<feature type="coiled-coil region" evidence="5">
    <location>
        <begin position="47"/>
        <end position="74"/>
    </location>
</feature>
<dbReference type="Gene3D" id="3.90.1720.10">
    <property type="entry name" value="endopeptidase domain like (from Nostoc punctiforme)"/>
    <property type="match status" value="1"/>
</dbReference>
<evidence type="ECO:0000313" key="9">
    <source>
        <dbReference type="Proteomes" id="UP000291933"/>
    </source>
</evidence>
<evidence type="ECO:0000256" key="1">
    <source>
        <dbReference type="ARBA" id="ARBA00007074"/>
    </source>
</evidence>
<evidence type="ECO:0000256" key="2">
    <source>
        <dbReference type="ARBA" id="ARBA00022670"/>
    </source>
</evidence>
<feature type="coiled-coil region" evidence="5">
    <location>
        <begin position="145"/>
        <end position="204"/>
    </location>
</feature>
<comment type="caution">
    <text evidence="8">The sequence shown here is derived from an EMBL/GenBank/DDBJ whole genome shotgun (WGS) entry which is preliminary data.</text>
</comment>
<evidence type="ECO:0000256" key="4">
    <source>
        <dbReference type="ARBA" id="ARBA00022807"/>
    </source>
</evidence>
<proteinExistence type="inferred from homology"/>
<gene>
    <name evidence="8" type="ORF">ET996_08980</name>
</gene>
<dbReference type="InterPro" id="IPR000064">
    <property type="entry name" value="NLP_P60_dom"/>
</dbReference>
<dbReference type="InterPro" id="IPR051202">
    <property type="entry name" value="Peptidase_C40"/>
</dbReference>
<sequence>MLSRGRKFLLSAAACTLATSLALVGNSAIASADPVTAAAGAAAGQTVASARATLDALDEQVGQLEEQYKQAQVVQEASAKRAAALQADVTAQTARVDALHKQAAGFARAAFQSAGVDQTTQLFVSGDPESFMKQISTASKVDENMNDLLVRYQSEQANLVDLKRAADAEAAKATEAVQAMAKATEQAKAKLADQQALLSQLSAEQRAAVEADTAVTTNAAAAAAAAPAGAASTSTMSGGTAAGQKAAAYAIAHVGSRYVWGAAGPSAFDCSGLMLAAYATAGISIEHSAIGLSRSYRPVARGDLQTGDLVFWYRPIHHVGMYVGNGMVVHARNPRVGVVMQSLDSYGAPYSGAVRVTG</sequence>
<dbReference type="GO" id="GO:0008234">
    <property type="term" value="F:cysteine-type peptidase activity"/>
    <property type="evidence" value="ECO:0007669"/>
    <property type="project" value="UniProtKB-KW"/>
</dbReference>